<sequence length="207" mass="24021">MRPVKSARRPSVRATTLLTFQSRIPQLGLLFGTCYETLSITVIKMYIAIKDKLSGSALKRYCFKMTIETCEWWGPKKIITSHIWMKKSQHKHKINKHLNIHTEIAMSKREKSRRIAGLPAQGERKERFPHIRPRNVVSLIIIKIYFKQPQPPHQAVSLQQLSRLHQQELDPQAFRVHRQFGMLGKMVLSVASNPELFSRAIATLHTH</sequence>
<name>A0A9Q0RV44_9DIPT</name>
<dbReference type="Proteomes" id="UP001151699">
    <property type="component" value="Unassembled WGS sequence"/>
</dbReference>
<proteinExistence type="predicted"/>
<keyword evidence="2" id="KW-1185">Reference proteome</keyword>
<reference evidence="1" key="1">
    <citation type="submission" date="2022-07" db="EMBL/GenBank/DDBJ databases">
        <authorList>
            <person name="Trinca V."/>
            <person name="Uliana J.V.C."/>
            <person name="Torres T.T."/>
            <person name="Ward R.J."/>
            <person name="Monesi N."/>
        </authorList>
    </citation>
    <scope>NUCLEOTIDE SEQUENCE</scope>
    <source>
        <strain evidence="1">HSMRA1968</strain>
        <tissue evidence="1">Whole embryos</tissue>
    </source>
</reference>
<comment type="caution">
    <text evidence="1">The sequence shown here is derived from an EMBL/GenBank/DDBJ whole genome shotgun (WGS) entry which is preliminary data.</text>
</comment>
<evidence type="ECO:0000313" key="1">
    <source>
        <dbReference type="EMBL" id="KAJ6632873.1"/>
    </source>
</evidence>
<protein>
    <submittedName>
        <fullName evidence="1">Uncharacterized protein</fullName>
    </submittedName>
</protein>
<gene>
    <name evidence="1" type="ORF">Bhyg_15692</name>
</gene>
<accession>A0A9Q0RV44</accession>
<organism evidence="1 2">
    <name type="scientific">Pseudolycoriella hygida</name>
    <dbReference type="NCBI Taxonomy" id="35572"/>
    <lineage>
        <taxon>Eukaryota</taxon>
        <taxon>Metazoa</taxon>
        <taxon>Ecdysozoa</taxon>
        <taxon>Arthropoda</taxon>
        <taxon>Hexapoda</taxon>
        <taxon>Insecta</taxon>
        <taxon>Pterygota</taxon>
        <taxon>Neoptera</taxon>
        <taxon>Endopterygota</taxon>
        <taxon>Diptera</taxon>
        <taxon>Nematocera</taxon>
        <taxon>Sciaroidea</taxon>
        <taxon>Sciaridae</taxon>
        <taxon>Pseudolycoriella</taxon>
    </lineage>
</organism>
<dbReference type="EMBL" id="WJQU01002425">
    <property type="protein sequence ID" value="KAJ6632873.1"/>
    <property type="molecule type" value="Genomic_DNA"/>
</dbReference>
<evidence type="ECO:0000313" key="2">
    <source>
        <dbReference type="Proteomes" id="UP001151699"/>
    </source>
</evidence>
<dbReference type="AlphaFoldDB" id="A0A9Q0RV44"/>